<dbReference type="EMBL" id="JACHHD010000002">
    <property type="protein sequence ID" value="MBB5184273.1"/>
    <property type="molecule type" value="Genomic_DNA"/>
</dbReference>
<protein>
    <submittedName>
        <fullName evidence="2">Uncharacterized protein</fullName>
    </submittedName>
</protein>
<sequence>MKSKVNLSYQFKELSKPMGWAILLSFLYNIVYIFGSAYLGASLALYFLIVLLSLVSAVGFYWICLCAWQDHPKLDKAALLPIVVYQGILITLTMGILSPLHTVIASMDLWYLTLPYQIVCALLIVLAQPIELCMFTSLAKGKTTFSQIKTDMKEKLKRSFKPIWNRYALILLMVIFLDSLVGAPLSMASGLDAFSILSGLVFYANPMFSWMFAFTMAAGLGMTSSIIAYLILLFGIGMVYLIVECNYLSMIKKNWITDGTKKTKTHKKKK</sequence>
<proteinExistence type="predicted"/>
<feature type="transmembrane region" description="Helical" evidence="1">
    <location>
        <begin position="45"/>
        <end position="65"/>
    </location>
</feature>
<feature type="transmembrane region" description="Helical" evidence="1">
    <location>
        <begin position="20"/>
        <end position="39"/>
    </location>
</feature>
<comment type="caution">
    <text evidence="2">The sequence shown here is derived from an EMBL/GenBank/DDBJ whole genome shotgun (WGS) entry which is preliminary data.</text>
</comment>
<feature type="transmembrane region" description="Helical" evidence="1">
    <location>
        <begin position="77"/>
        <end position="97"/>
    </location>
</feature>
<keyword evidence="1" id="KW-0472">Membrane</keyword>
<accession>A0A7W8CZ49</accession>
<evidence type="ECO:0000313" key="3">
    <source>
        <dbReference type="Proteomes" id="UP000521313"/>
    </source>
</evidence>
<feature type="transmembrane region" description="Helical" evidence="1">
    <location>
        <begin position="109"/>
        <end position="127"/>
    </location>
</feature>
<evidence type="ECO:0000313" key="2">
    <source>
        <dbReference type="EMBL" id="MBB5184273.1"/>
    </source>
</evidence>
<organism evidence="2 3">
    <name type="scientific">Faecalicoccus acidiformans</name>
    <dbReference type="NCBI Taxonomy" id="915173"/>
    <lineage>
        <taxon>Bacteria</taxon>
        <taxon>Bacillati</taxon>
        <taxon>Bacillota</taxon>
        <taxon>Erysipelotrichia</taxon>
        <taxon>Erysipelotrichales</taxon>
        <taxon>Erysipelotrichaceae</taxon>
        <taxon>Faecalicoccus</taxon>
    </lineage>
</organism>
<keyword evidence="1" id="KW-1133">Transmembrane helix</keyword>
<keyword evidence="1" id="KW-0812">Transmembrane</keyword>
<feature type="transmembrane region" description="Helical" evidence="1">
    <location>
        <begin position="167"/>
        <end position="187"/>
    </location>
</feature>
<dbReference type="Proteomes" id="UP000521313">
    <property type="component" value="Unassembled WGS sequence"/>
</dbReference>
<name>A0A7W8CZ49_9FIRM</name>
<gene>
    <name evidence="2" type="ORF">HNQ43_000308</name>
</gene>
<evidence type="ECO:0000256" key="1">
    <source>
        <dbReference type="SAM" id="Phobius"/>
    </source>
</evidence>
<dbReference type="RefSeq" id="WP_183374105.1">
    <property type="nucleotide sequence ID" value="NZ_JACHHD010000002.1"/>
</dbReference>
<dbReference type="AlphaFoldDB" id="A0A7W8CZ49"/>
<feature type="transmembrane region" description="Helical" evidence="1">
    <location>
        <begin position="226"/>
        <end position="243"/>
    </location>
</feature>
<reference evidence="2 3" key="1">
    <citation type="submission" date="2020-08" db="EMBL/GenBank/DDBJ databases">
        <title>Genomic Encyclopedia of Type Strains, Phase IV (KMG-IV): sequencing the most valuable type-strain genomes for metagenomic binning, comparative biology and taxonomic classification.</title>
        <authorList>
            <person name="Goeker M."/>
        </authorList>
    </citation>
    <scope>NUCLEOTIDE SEQUENCE [LARGE SCALE GENOMIC DNA]</scope>
    <source>
        <strain evidence="2 3">DSM 26963</strain>
    </source>
</reference>